<evidence type="ECO:0000313" key="3">
    <source>
        <dbReference type="EMBL" id="KAF7504200.1"/>
    </source>
</evidence>
<feature type="compositionally biased region" description="Pro residues" evidence="2">
    <location>
        <begin position="653"/>
        <end position="662"/>
    </location>
</feature>
<proteinExistence type="predicted"/>
<reference evidence="3" key="1">
    <citation type="submission" date="2020-02" db="EMBL/GenBank/DDBJ databases">
        <authorList>
            <person name="Palmer J.M."/>
        </authorList>
    </citation>
    <scope>NUCLEOTIDE SEQUENCE</scope>
    <source>
        <strain evidence="3">EPUS1.4</strain>
        <tissue evidence="3">Thallus</tissue>
    </source>
</reference>
<comment type="caution">
    <text evidence="3">The sequence shown here is derived from an EMBL/GenBank/DDBJ whole genome shotgun (WGS) entry which is preliminary data.</text>
</comment>
<feature type="compositionally biased region" description="Low complexity" evidence="2">
    <location>
        <begin position="925"/>
        <end position="946"/>
    </location>
</feature>
<evidence type="ECO:0000313" key="4">
    <source>
        <dbReference type="Proteomes" id="UP000606974"/>
    </source>
</evidence>
<evidence type="ECO:0000256" key="1">
    <source>
        <dbReference type="SAM" id="Coils"/>
    </source>
</evidence>
<keyword evidence="4" id="KW-1185">Reference proteome</keyword>
<gene>
    <name evidence="3" type="ORF">GJ744_002573</name>
</gene>
<feature type="compositionally biased region" description="Polar residues" evidence="2">
    <location>
        <begin position="101"/>
        <end position="111"/>
    </location>
</feature>
<dbReference type="Proteomes" id="UP000606974">
    <property type="component" value="Unassembled WGS sequence"/>
</dbReference>
<feature type="region of interest" description="Disordered" evidence="2">
    <location>
        <begin position="129"/>
        <end position="163"/>
    </location>
</feature>
<feature type="region of interest" description="Disordered" evidence="2">
    <location>
        <begin position="640"/>
        <end position="664"/>
    </location>
</feature>
<protein>
    <submittedName>
        <fullName evidence="3">Uncharacterized protein</fullName>
    </submittedName>
</protein>
<accession>A0A8H7AFF0</accession>
<feature type="region of interest" description="Disordered" evidence="2">
    <location>
        <begin position="1"/>
        <end position="115"/>
    </location>
</feature>
<dbReference type="EMBL" id="JAACFV010000145">
    <property type="protein sequence ID" value="KAF7504200.1"/>
    <property type="molecule type" value="Genomic_DNA"/>
</dbReference>
<keyword evidence="1" id="KW-0175">Coiled coil</keyword>
<organism evidence="3 4">
    <name type="scientific">Endocarpon pusillum</name>
    <dbReference type="NCBI Taxonomy" id="364733"/>
    <lineage>
        <taxon>Eukaryota</taxon>
        <taxon>Fungi</taxon>
        <taxon>Dikarya</taxon>
        <taxon>Ascomycota</taxon>
        <taxon>Pezizomycotina</taxon>
        <taxon>Eurotiomycetes</taxon>
        <taxon>Chaetothyriomycetidae</taxon>
        <taxon>Verrucariales</taxon>
        <taxon>Verrucariaceae</taxon>
        <taxon>Endocarpon</taxon>
    </lineage>
</organism>
<feature type="compositionally biased region" description="Polar residues" evidence="2">
    <location>
        <begin position="70"/>
        <end position="90"/>
    </location>
</feature>
<dbReference type="AlphaFoldDB" id="A0A8H7AFF0"/>
<feature type="compositionally biased region" description="Basic residues" evidence="2">
    <location>
        <begin position="987"/>
        <end position="997"/>
    </location>
</feature>
<evidence type="ECO:0000256" key="2">
    <source>
        <dbReference type="SAM" id="MobiDB-lite"/>
    </source>
</evidence>
<name>A0A8H7AFF0_9EURO</name>
<feature type="compositionally biased region" description="Basic and acidic residues" evidence="2">
    <location>
        <begin position="9"/>
        <end position="27"/>
    </location>
</feature>
<feature type="coiled-coil region" evidence="1">
    <location>
        <begin position="473"/>
        <end position="507"/>
    </location>
</feature>
<dbReference type="OrthoDB" id="3438382at2759"/>
<feature type="compositionally biased region" description="Polar residues" evidence="2">
    <location>
        <begin position="42"/>
        <end position="51"/>
    </location>
</feature>
<sequence length="997" mass="111872">MADPYRPGYRRDYDESGREKDRGRRQGEPSWDDASSRDRRLTSPQALQRSRSPYRARNKQDLASRITHPVSPSSLGSAESRSPFPSTISTHMDAEPVFDPRTTTSVPSTAKSDTRDPRLLKRLSTSHVATKSNIPGPSIIESPSTLSPLMDGTNDRSKHTVKASGAPTMRKGLSLQPENLSSTPGMAAEHWVDPATHLVALLSSLLENASTCAALKHEHNKIKARATHQANLERKVGDLSKTFPAFAESSSKAKDDTEKELSLLDQKLAEHQKTQRDILSAVPEILQTSRTSTRAEKEGEQVDLVKRCLSVHEQFKSNVDDLRQRFENHKSMSSKMDEAHQSMDSRINASSVEAKHICLRINSIQDQCCQLDTKQNELRDDVRSLSDETRSSLAAMKIDLKQCSERDQQLNAATNTARDAVDNLTKRLDLLESQSHRSSELNAAHLSRTKELGTRVEDHDVLFQEIRAAASHKENLKVEVNLMRSQIQELRQELSDAKNQSSSPEAEELLAMKTDLAALKTESLKLKTAQKLFPTNAVKISPNGNDDISGTSEARLKDVEDQLKNCLPVIINIQQRLLAKQKEEDDRDELVAAQVDDIRASTVKAQEEIRQRIGDLERDVQKRRSEDLEKTQKLKEAFSQLQKPGNQVSTPGISPPSAPPTPQLHRLLQPQAQSTSPQPLFQAFPMEMKRRLDSMESLLSVTGQQLHAVHMAYQQLDHRYTNLTTEPIVRAMVHQMQVMYPFATVAQQEITNLKQMVEPLNNALVQLDTLSQLVDKHSARLAGIEPRIEVLEKEKTKNDARHDKLIGHVKEERAKLVDEVKIQKETVDGLGHKLDRLEEYRNAEPDKLEYLTETLAKKWEEETTKKVEGITKRLDVLESDSNRQNLLDTFTQKLPASKPIDYIKGLQVVHDDDSDNSSTPLVRRSSIVKSKVPPSSAPPAEVGEPSLKAKTTANGRGRKRKRFGGPENNDRSDDDTYMPAARYSSPVRRKAGKTRSD</sequence>
<feature type="compositionally biased region" description="Polar residues" evidence="2">
    <location>
        <begin position="129"/>
        <end position="147"/>
    </location>
</feature>
<feature type="region of interest" description="Disordered" evidence="2">
    <location>
        <begin position="910"/>
        <end position="997"/>
    </location>
</feature>